<dbReference type="OrthoDB" id="9795928at2"/>
<dbReference type="GO" id="GO:0015344">
    <property type="term" value="F:siderophore uptake transmembrane transporter activity"/>
    <property type="evidence" value="ECO:0007669"/>
    <property type="project" value="TreeGrafter"/>
</dbReference>
<evidence type="ECO:0000256" key="9">
    <source>
        <dbReference type="RuleBase" id="RU003357"/>
    </source>
</evidence>
<evidence type="ECO:0000256" key="7">
    <source>
        <dbReference type="ARBA" id="ARBA00023237"/>
    </source>
</evidence>
<evidence type="ECO:0000256" key="8">
    <source>
        <dbReference type="PROSITE-ProRule" id="PRU01360"/>
    </source>
</evidence>
<dbReference type="InterPro" id="IPR037066">
    <property type="entry name" value="Plug_dom_sf"/>
</dbReference>
<feature type="domain" description="TonB-dependent receptor-like beta-barrel" evidence="10">
    <location>
        <begin position="360"/>
        <end position="739"/>
    </location>
</feature>
<evidence type="ECO:0000259" key="11">
    <source>
        <dbReference type="Pfam" id="PF07715"/>
    </source>
</evidence>
<keyword evidence="2 8" id="KW-0813">Transport</keyword>
<comment type="subcellular location">
    <subcellularLocation>
        <location evidence="1 8">Cell outer membrane</location>
        <topology evidence="1 8">Multi-pass membrane protein</topology>
    </subcellularLocation>
</comment>
<organism evidence="12 13">
    <name type="scientific">Belliella baltica (strain DSM 15883 / CIP 108006 / LMG 21964 / BA134)</name>
    <dbReference type="NCBI Taxonomy" id="866536"/>
    <lineage>
        <taxon>Bacteria</taxon>
        <taxon>Pseudomonadati</taxon>
        <taxon>Bacteroidota</taxon>
        <taxon>Cytophagia</taxon>
        <taxon>Cytophagales</taxon>
        <taxon>Cyclobacteriaceae</taxon>
        <taxon>Belliella</taxon>
    </lineage>
</organism>
<keyword evidence="7 8" id="KW-0998">Cell outer membrane</keyword>
<dbReference type="GO" id="GO:0044718">
    <property type="term" value="P:siderophore transmembrane transport"/>
    <property type="evidence" value="ECO:0007669"/>
    <property type="project" value="TreeGrafter"/>
</dbReference>
<evidence type="ECO:0000313" key="12">
    <source>
        <dbReference type="EMBL" id="AFL85472.1"/>
    </source>
</evidence>
<dbReference type="EMBL" id="CP003281">
    <property type="protein sequence ID" value="AFL85472.1"/>
    <property type="molecule type" value="Genomic_DNA"/>
</dbReference>
<dbReference type="GO" id="GO:0009279">
    <property type="term" value="C:cell outer membrane"/>
    <property type="evidence" value="ECO:0007669"/>
    <property type="project" value="UniProtKB-SubCell"/>
</dbReference>
<dbReference type="InterPro" id="IPR012910">
    <property type="entry name" value="Plug_dom"/>
</dbReference>
<dbReference type="InterPro" id="IPR008969">
    <property type="entry name" value="CarboxyPept-like_regulatory"/>
</dbReference>
<dbReference type="eggNOG" id="COG4206">
    <property type="taxonomic scope" value="Bacteria"/>
</dbReference>
<dbReference type="InterPro" id="IPR039426">
    <property type="entry name" value="TonB-dep_rcpt-like"/>
</dbReference>
<dbReference type="HOGENOM" id="CLU_008287_10_0_10"/>
<dbReference type="PANTHER" id="PTHR30069">
    <property type="entry name" value="TONB-DEPENDENT OUTER MEMBRANE RECEPTOR"/>
    <property type="match status" value="1"/>
</dbReference>
<evidence type="ECO:0000259" key="10">
    <source>
        <dbReference type="Pfam" id="PF00593"/>
    </source>
</evidence>
<name>I3Z8A4_BELBD</name>
<evidence type="ECO:0000256" key="2">
    <source>
        <dbReference type="ARBA" id="ARBA00022448"/>
    </source>
</evidence>
<accession>I3Z8A4</accession>
<evidence type="ECO:0000256" key="6">
    <source>
        <dbReference type="ARBA" id="ARBA00023136"/>
    </source>
</evidence>
<evidence type="ECO:0000256" key="1">
    <source>
        <dbReference type="ARBA" id="ARBA00004571"/>
    </source>
</evidence>
<keyword evidence="4 8" id="KW-0812">Transmembrane</keyword>
<dbReference type="AlphaFoldDB" id="I3Z8A4"/>
<dbReference type="InterPro" id="IPR036942">
    <property type="entry name" value="Beta-barrel_TonB_sf"/>
</dbReference>
<dbReference type="InterPro" id="IPR000531">
    <property type="entry name" value="Beta-barrel_TonB"/>
</dbReference>
<evidence type="ECO:0000313" key="13">
    <source>
        <dbReference type="Proteomes" id="UP000006050"/>
    </source>
</evidence>
<keyword evidence="5 9" id="KW-0798">TonB box</keyword>
<evidence type="ECO:0000256" key="4">
    <source>
        <dbReference type="ARBA" id="ARBA00022692"/>
    </source>
</evidence>
<feature type="domain" description="TonB-dependent receptor plug" evidence="11">
    <location>
        <begin position="125"/>
        <end position="226"/>
    </location>
</feature>
<dbReference type="Pfam" id="PF00593">
    <property type="entry name" value="TonB_dep_Rec_b-barrel"/>
    <property type="match status" value="1"/>
</dbReference>
<gene>
    <name evidence="12" type="ordered locus">Belba_2942</name>
</gene>
<keyword evidence="3 8" id="KW-1134">Transmembrane beta strand</keyword>
<dbReference type="Proteomes" id="UP000006050">
    <property type="component" value="Chromosome"/>
</dbReference>
<dbReference type="Gene3D" id="2.40.170.20">
    <property type="entry name" value="TonB-dependent receptor, beta-barrel domain"/>
    <property type="match status" value="1"/>
</dbReference>
<proteinExistence type="inferred from homology"/>
<sequence>MVTFMKYILLLYFLLLGQIVNAQEKSCILTIRGKISHEENNEPIEAAYVWIMELGTGAISDLNGNFRINDICPGTYKLKISYLGHADIIEKIEIKANSNFTFRLHAEDINLEGVEIHGHQDAIITTTSVNSLRGDELKYARGESLGNSLRRIPGVNTYSTGSNISKPVIHGLHSNRIMILNNGIRLEGQQWGSEHAPELDPFIAKEIAVVKGAETVRFGPEAMGGIIIVNPSPLPVKAEKSGEIDLIGSTNGRGINGAASFSGGSEKIKGLGYRLQGSSKYQGNIQSPDYFQGNTGVRELNFSGAIGYSSQKLGTELYFSHYQTTIGILRDAHTGNLSDLEAIIQNGRPFSESEFTYKINNPKQVVAHQLVKLKSHYHLNNGAKLNLQYGFQRNQRQEFDRRRGEANSRPSLDLELFTNSLDFSFTHVTRKNWNGSVGLNLIQQANSNIPGTGVVPLIPNYDMINAGIFAIEKFTSGSLELEGGLRYDYRYVKAARFNDGDLEERDFTFTNFSAFLGGVYALSRTLTINTNFGTAWRPPNINEQFSQGLRQGVAAIEIGNPDFISEQSYKWVNTLNYSGKILKIELTGYANRINNYIYLNPTEQQFVSLRGSFNVFEYQQTDAFLWGFDLNSNYEINSHFEVFTRGSIVRAKNIIDNNYLPFIPSDRLETGLSFKFLQGKSSSFSKIFLSNLLVAKQTREPDFDFAAAPEGYSLWNLGIQTPVKVGKNPLSIGLHVNNVLNISYKDYMNRFRYYTHEMGRNILFKLNYEF</sequence>
<evidence type="ECO:0000256" key="5">
    <source>
        <dbReference type="ARBA" id="ARBA00023077"/>
    </source>
</evidence>
<dbReference type="Gene3D" id="2.60.40.1120">
    <property type="entry name" value="Carboxypeptidase-like, regulatory domain"/>
    <property type="match status" value="1"/>
</dbReference>
<protein>
    <submittedName>
        <fullName evidence="12">Outer membrane receptor protein</fullName>
    </submittedName>
</protein>
<dbReference type="STRING" id="866536.Belba_2942"/>
<dbReference type="SUPFAM" id="SSF49464">
    <property type="entry name" value="Carboxypeptidase regulatory domain-like"/>
    <property type="match status" value="1"/>
</dbReference>
<keyword evidence="6 8" id="KW-0472">Membrane</keyword>
<dbReference type="KEGG" id="bbd:Belba_2942"/>
<dbReference type="SUPFAM" id="SSF56935">
    <property type="entry name" value="Porins"/>
    <property type="match status" value="1"/>
</dbReference>
<reference evidence="13" key="1">
    <citation type="submission" date="2012-06" db="EMBL/GenBank/DDBJ databases">
        <title>The complete genome of Belliella baltica DSM 15883.</title>
        <authorList>
            <person name="Lucas S."/>
            <person name="Copeland A."/>
            <person name="Lapidus A."/>
            <person name="Goodwin L."/>
            <person name="Pitluck S."/>
            <person name="Peters L."/>
            <person name="Mikhailova N."/>
            <person name="Davenport K."/>
            <person name="Kyrpides N."/>
            <person name="Mavromatis K."/>
            <person name="Pagani I."/>
            <person name="Ivanova N."/>
            <person name="Ovchinnikova G."/>
            <person name="Zeytun A."/>
            <person name="Detter J.C."/>
            <person name="Han C."/>
            <person name="Land M."/>
            <person name="Hauser L."/>
            <person name="Markowitz V."/>
            <person name="Cheng J.-F."/>
            <person name="Hugenholtz P."/>
            <person name="Woyke T."/>
            <person name="Wu D."/>
            <person name="Tindall B."/>
            <person name="Pomrenke H."/>
            <person name="Brambilla E."/>
            <person name="Klenk H.-P."/>
            <person name="Eisen J.A."/>
        </authorList>
    </citation>
    <scope>NUCLEOTIDE SEQUENCE [LARGE SCALE GENOMIC DNA]</scope>
    <source>
        <strain evidence="13">DSM 15883 / CIP 108006 / LMG 21964 / BA134</strain>
    </source>
</reference>
<dbReference type="Pfam" id="PF07715">
    <property type="entry name" value="Plug"/>
    <property type="match status" value="1"/>
</dbReference>
<dbReference type="Pfam" id="PF13715">
    <property type="entry name" value="CarbopepD_reg_2"/>
    <property type="match status" value="1"/>
</dbReference>
<comment type="similarity">
    <text evidence="8 9">Belongs to the TonB-dependent receptor family.</text>
</comment>
<dbReference type="PROSITE" id="PS52016">
    <property type="entry name" value="TONB_DEPENDENT_REC_3"/>
    <property type="match status" value="1"/>
</dbReference>
<keyword evidence="12" id="KW-0675">Receptor</keyword>
<evidence type="ECO:0000256" key="3">
    <source>
        <dbReference type="ARBA" id="ARBA00022452"/>
    </source>
</evidence>
<dbReference type="PANTHER" id="PTHR30069:SF40">
    <property type="entry name" value="TONB-DEPENDENT RECEPTOR NMB0964-RELATED"/>
    <property type="match status" value="1"/>
</dbReference>
<dbReference type="Gene3D" id="2.170.130.10">
    <property type="entry name" value="TonB-dependent receptor, plug domain"/>
    <property type="match status" value="1"/>
</dbReference>
<keyword evidence="13" id="KW-1185">Reference proteome</keyword>